<feature type="transmembrane region" description="Helical" evidence="1">
    <location>
        <begin position="233"/>
        <end position="251"/>
    </location>
</feature>
<evidence type="ECO:0000313" key="2">
    <source>
        <dbReference type="EMBL" id="PWG61312.1"/>
    </source>
</evidence>
<name>A0A2U2MWW0_9GAMM</name>
<evidence type="ECO:0000313" key="3">
    <source>
        <dbReference type="Proteomes" id="UP000245474"/>
    </source>
</evidence>
<feature type="transmembrane region" description="Helical" evidence="1">
    <location>
        <begin position="56"/>
        <end position="74"/>
    </location>
</feature>
<keyword evidence="1" id="KW-0472">Membrane</keyword>
<feature type="transmembrane region" description="Helical" evidence="1">
    <location>
        <begin position="358"/>
        <end position="379"/>
    </location>
</feature>
<dbReference type="OrthoDB" id="9770040at2"/>
<accession>A0A2U2MWW0</accession>
<keyword evidence="1" id="KW-0812">Transmembrane</keyword>
<organism evidence="2 3">
    <name type="scientific">Sediminicurvatus halobius</name>
    <dbReference type="NCBI Taxonomy" id="2182432"/>
    <lineage>
        <taxon>Bacteria</taxon>
        <taxon>Pseudomonadati</taxon>
        <taxon>Pseudomonadota</taxon>
        <taxon>Gammaproteobacteria</taxon>
        <taxon>Chromatiales</taxon>
        <taxon>Ectothiorhodospiraceae</taxon>
        <taxon>Sediminicurvatus</taxon>
    </lineage>
</organism>
<gene>
    <name evidence="2" type="ORF">DEM34_17010</name>
</gene>
<feature type="transmembrane region" description="Helical" evidence="1">
    <location>
        <begin position="168"/>
        <end position="188"/>
    </location>
</feature>
<keyword evidence="1" id="KW-1133">Transmembrane helix</keyword>
<feature type="transmembrane region" description="Helical" evidence="1">
    <location>
        <begin position="294"/>
        <end position="316"/>
    </location>
</feature>
<feature type="transmembrane region" description="Helical" evidence="1">
    <location>
        <begin position="209"/>
        <end position="227"/>
    </location>
</feature>
<feature type="transmembrane region" description="Helical" evidence="1">
    <location>
        <begin position="263"/>
        <end position="282"/>
    </location>
</feature>
<protein>
    <submittedName>
        <fullName evidence="2">NnrS family protein</fullName>
    </submittedName>
</protein>
<comment type="caution">
    <text evidence="2">The sequence shown here is derived from an EMBL/GenBank/DDBJ whole genome shotgun (WGS) entry which is preliminary data.</text>
</comment>
<dbReference type="AlphaFoldDB" id="A0A2U2MWW0"/>
<feature type="transmembrane region" description="Helical" evidence="1">
    <location>
        <begin position="328"/>
        <end position="346"/>
    </location>
</feature>
<reference evidence="2 3" key="1">
    <citation type="submission" date="2018-05" db="EMBL/GenBank/DDBJ databases">
        <title>Spiribacter halobius sp. nov., a moderately halophilic bacterium isolated from marine solar saltern.</title>
        <authorList>
            <person name="Zheng W.-S."/>
            <person name="Lu D.-C."/>
            <person name="Du Z.-J."/>
        </authorList>
    </citation>
    <scope>NUCLEOTIDE SEQUENCE [LARGE SCALE GENOMIC DNA]</scope>
    <source>
        <strain evidence="2 3">E85</strain>
    </source>
</reference>
<feature type="transmembrane region" description="Helical" evidence="1">
    <location>
        <begin position="109"/>
        <end position="132"/>
    </location>
</feature>
<dbReference type="Proteomes" id="UP000245474">
    <property type="component" value="Unassembled WGS sequence"/>
</dbReference>
<dbReference type="EMBL" id="QFFI01000039">
    <property type="protein sequence ID" value="PWG61312.1"/>
    <property type="molecule type" value="Genomic_DNA"/>
</dbReference>
<dbReference type="Pfam" id="PF05940">
    <property type="entry name" value="NnrS"/>
    <property type="match status" value="1"/>
</dbReference>
<sequence length="387" mass="41160">MKNVCTLPFFSVGFRPFFLGAACLAPVLLLVWVGFLAGHVPLPAGMVPVYWHAHELLFGFTSAVIAGFCLTAVGNWTGLRPIGPRGLGALFLLWLAARLGFLLPGLLPAWALALLDLAFLPALALALGRVLWRAGNRRNYVFVPLLAAFTALNAGFHADWLGIAPGAAYPALTLSVWLVALLLTFMGGRVIPFFTERRLAAVRIPPRPWLAWAATLATATIPIAWLVSGRSALLAAVLLAAAALTLARWLTWQPWRTLGEPMLWVLHAGYWFLPVGFALQAANLLGAGIPWSAGAHALTAGALGLLALGMMARVALGHTGRPMRAPRPMVAAFGLMLIAAALRLGAYTPLPTASLQALAGLAWALAFLTYAVTYLPILVRPRADALA</sequence>
<dbReference type="InterPro" id="IPR010266">
    <property type="entry name" value="NnrS"/>
</dbReference>
<feature type="transmembrane region" description="Helical" evidence="1">
    <location>
        <begin position="86"/>
        <end position="103"/>
    </location>
</feature>
<evidence type="ECO:0000256" key="1">
    <source>
        <dbReference type="SAM" id="Phobius"/>
    </source>
</evidence>
<keyword evidence="3" id="KW-1185">Reference proteome</keyword>
<dbReference type="RefSeq" id="WP_109680025.1">
    <property type="nucleotide sequence ID" value="NZ_CP086615.1"/>
</dbReference>
<feature type="transmembrane region" description="Helical" evidence="1">
    <location>
        <begin position="12"/>
        <end position="36"/>
    </location>
</feature>
<feature type="transmembrane region" description="Helical" evidence="1">
    <location>
        <begin position="139"/>
        <end position="156"/>
    </location>
</feature>
<proteinExistence type="predicted"/>